<comment type="caution">
    <text evidence="1">The sequence shown here is derived from an EMBL/GenBank/DDBJ whole genome shotgun (WGS) entry which is preliminary data.</text>
</comment>
<name>A0A853ILE5_9BURK</name>
<proteinExistence type="predicted"/>
<reference evidence="1 2" key="1">
    <citation type="submission" date="2020-07" db="EMBL/GenBank/DDBJ databases">
        <authorList>
            <person name="Maaloum M."/>
        </authorList>
    </citation>
    <scope>NUCLEOTIDE SEQUENCE [LARGE SCALE GENOMIC DNA]</scope>
    <source>
        <strain evidence="1 2">GCS-AN-3</strain>
    </source>
</reference>
<evidence type="ECO:0000313" key="2">
    <source>
        <dbReference type="Proteomes" id="UP000589716"/>
    </source>
</evidence>
<organism evidence="1 2">
    <name type="scientific">Ottowia beijingensis</name>
    <dbReference type="NCBI Taxonomy" id="1207057"/>
    <lineage>
        <taxon>Bacteria</taxon>
        <taxon>Pseudomonadati</taxon>
        <taxon>Pseudomonadota</taxon>
        <taxon>Betaproteobacteria</taxon>
        <taxon>Burkholderiales</taxon>
        <taxon>Comamonadaceae</taxon>
        <taxon>Ottowia</taxon>
    </lineage>
</organism>
<dbReference type="RefSeq" id="WP_180549696.1">
    <property type="nucleotide sequence ID" value="NZ_JACCKX010000001.1"/>
</dbReference>
<accession>A0A853ILE5</accession>
<keyword evidence="2" id="KW-1185">Reference proteome</keyword>
<dbReference type="AlphaFoldDB" id="A0A853ILE5"/>
<dbReference type="Proteomes" id="UP000589716">
    <property type="component" value="Unassembled WGS sequence"/>
</dbReference>
<dbReference type="EMBL" id="JACCKX010000001">
    <property type="protein sequence ID" value="NZA01196.1"/>
    <property type="molecule type" value="Genomic_DNA"/>
</dbReference>
<evidence type="ECO:0000313" key="1">
    <source>
        <dbReference type="EMBL" id="NZA01196.1"/>
    </source>
</evidence>
<gene>
    <name evidence="1" type="ORF">H0I39_04395</name>
</gene>
<sequence>MSDQAERHITQFQKRRLEIKGRLSRPIERSENPSEQERIAITKELNERTELLFERHGIKHGDWETLAMTLAFLHEPGFRFKKQAGAKEKWNLDAVTRFCRDVDAIMSGNKHLSRIDAGRIVARREQWRNLFSSRRASDPTDAAIQKVLQKYPALIASEDARQLKAARDGYRMLFGELPEGLGDQSPDE</sequence>
<protein>
    <submittedName>
        <fullName evidence="1">Uncharacterized protein</fullName>
    </submittedName>
</protein>